<dbReference type="OrthoDB" id="9111418at2"/>
<feature type="compositionally biased region" description="Gly residues" evidence="1">
    <location>
        <begin position="642"/>
        <end position="656"/>
    </location>
</feature>
<evidence type="ECO:0000259" key="3">
    <source>
        <dbReference type="Pfam" id="PF25547"/>
    </source>
</evidence>
<feature type="compositionally biased region" description="Gly residues" evidence="1">
    <location>
        <begin position="515"/>
        <end position="531"/>
    </location>
</feature>
<evidence type="ECO:0000313" key="4">
    <source>
        <dbReference type="EMBL" id="ROR43745.1"/>
    </source>
</evidence>
<feature type="region of interest" description="Disordered" evidence="1">
    <location>
        <begin position="429"/>
        <end position="481"/>
    </location>
</feature>
<sequence length="1073" mass="103735">MSRNLPEELAPALARTGHAWPQADEDGLRRAAGLWREFGSEADALVTRGAASAQRVSGENKGPAVEAFADHWRQFSGGGRGQLDDAAAAAALVAAALDKAAGAADQAKADIIAVLTELTEKIRAADAAEAKAKADIAQAGKEAATGLGGLVTGAVGAVVGAVKEVAAEAEELAAVEHAKVKIGQLLEQLGRDMGEAAKSLAKEPPLVALERIAQADGRGLHGEQRETSMAARSGQVTGALAKAGVARSVEVASVAGLHADVKADGTVRTDRHGNPVLVGEDGQRVKGVDGLTVTQGPDGKQQLVGPDGTPVSGVAMGEDGKPLLGSNGKPLLVGLGGAILGTGITLALGLNGKPELGDDGHPVMMAADGTQVSGLVADQKGHLLAGQDGQPVTVDASGRATGPGGQVVQFGADGRPQELLGADGKPVTVLDGQQQNGGPFQDGPQHGHGHGGLNGTGNGTGMGNGHGAQGPGGLLTDLTGSVTDNVTGVTDTVSGVTQSALGDRPQHGQSDTGGHRGGYQGGGGGSHGVSYGGSSAPAYSGPSGGGSYGGGGGSYDDGGSYGGGSYSGGGGGHSAPDRGPLSVHVDSVLAPPAPSAPPVVGGDIWSTGGGSYGGGGGHHAADPGSSFGGSGSSGGSSFQLGPVGGGGSAPVGGGIPAGTPVPGAPVAGAGPVGGPVGAAPGGAAAVPGAPGTPGAPGAVAGPVGGAAGAVGAPGATGVVGTPGTAGASGGSAAVVGVGQTPVGGRPAAGVPVPPAGGGGIGQHAPGTPARGYEPLSDVRRQAGQDDQGLPVHPGQASAAWLVIAGGRRSGVAGPLPAGERERTLADSRPYGLPGGLGPVDPAHQAEAVRRTPVPAPDPMVGEWIEVLNGGGPAESGRANNCVDVSLSAVDTLGGVPTCAAPRLPDGPAGERGGRDRAELELGTRFLDLGDGTDAHGKLGQALLAHGTGTRAVLLTVDAFGRSHTWNAVNHKGVLSYLDHQTGYAAPTPLYPADHGLWAIAVDAADRPIDLTAPLPATVAVPEHAPEREPALVGAAGPEAGTDGAAEEAAPADRPAPPRSRLTIHRTTTGSTSR</sequence>
<reference evidence="4 5" key="1">
    <citation type="submission" date="2018-11" db="EMBL/GenBank/DDBJ databases">
        <title>Sequencing the genomes of 1000 actinobacteria strains.</title>
        <authorList>
            <person name="Klenk H.-P."/>
        </authorList>
    </citation>
    <scope>NUCLEOTIDE SEQUENCE [LARGE SCALE GENOMIC DNA]</scope>
    <source>
        <strain evidence="4 5">DSM 44780</strain>
    </source>
</reference>
<dbReference type="Pfam" id="PF25547">
    <property type="entry name" value="WXG100_2"/>
    <property type="match status" value="1"/>
</dbReference>
<name>A0A8G1XB05_9ACTN</name>
<comment type="caution">
    <text evidence="4">The sequence shown here is derived from an EMBL/GenBank/DDBJ whole genome shotgun (WGS) entry which is preliminary data.</text>
</comment>
<dbReference type="InterPro" id="IPR028908">
    <property type="entry name" value="Tox-PL_dom"/>
</dbReference>
<feature type="compositionally biased region" description="Polar residues" evidence="1">
    <location>
        <begin position="1064"/>
        <end position="1073"/>
    </location>
</feature>
<feature type="compositionally biased region" description="Low complexity" evidence="1">
    <location>
        <begin position="532"/>
        <end position="541"/>
    </location>
</feature>
<gene>
    <name evidence="4" type="ORF">EDD39_1914</name>
</gene>
<feature type="region of interest" description="Disordered" evidence="1">
    <location>
        <begin position="566"/>
        <end position="656"/>
    </location>
</feature>
<proteinExistence type="predicted"/>
<dbReference type="AlphaFoldDB" id="A0A8G1XB05"/>
<evidence type="ECO:0000259" key="2">
    <source>
        <dbReference type="Pfam" id="PF15644"/>
    </source>
</evidence>
<organism evidence="4 5">
    <name type="scientific">Kitasatospora cineracea</name>
    <dbReference type="NCBI Taxonomy" id="88074"/>
    <lineage>
        <taxon>Bacteria</taxon>
        <taxon>Bacillati</taxon>
        <taxon>Actinomycetota</taxon>
        <taxon>Actinomycetes</taxon>
        <taxon>Kitasatosporales</taxon>
        <taxon>Streptomycetaceae</taxon>
        <taxon>Kitasatospora</taxon>
    </lineage>
</organism>
<feature type="region of interest" description="Disordered" evidence="1">
    <location>
        <begin position="745"/>
        <end position="774"/>
    </location>
</feature>
<feature type="domain" description="Tox-PL" evidence="2">
    <location>
        <begin position="879"/>
        <end position="982"/>
    </location>
</feature>
<feature type="compositionally biased region" description="Gly residues" evidence="1">
    <location>
        <begin position="607"/>
        <end position="618"/>
    </location>
</feature>
<protein>
    <submittedName>
        <fullName evidence="4">F0F1-type ATP synthase membrane subunit b/b</fullName>
    </submittedName>
</protein>
<dbReference type="InterPro" id="IPR057746">
    <property type="entry name" value="CpnT-like_N"/>
</dbReference>
<dbReference type="Pfam" id="PF15644">
    <property type="entry name" value="Gln_amidase"/>
    <property type="match status" value="1"/>
</dbReference>
<accession>A0A8G1XB05</accession>
<feature type="region of interest" description="Disordered" evidence="1">
    <location>
        <begin position="496"/>
        <end position="543"/>
    </location>
</feature>
<feature type="compositionally biased region" description="Low complexity" evidence="1">
    <location>
        <begin position="1033"/>
        <end position="1052"/>
    </location>
</feature>
<feature type="compositionally biased region" description="Gly residues" evidence="1">
    <location>
        <begin position="450"/>
        <end position="473"/>
    </location>
</feature>
<feature type="region of interest" description="Disordered" evidence="1">
    <location>
        <begin position="1022"/>
        <end position="1073"/>
    </location>
</feature>
<evidence type="ECO:0000256" key="1">
    <source>
        <dbReference type="SAM" id="MobiDB-lite"/>
    </source>
</evidence>
<dbReference type="RefSeq" id="WP_123554785.1">
    <property type="nucleotide sequence ID" value="NZ_RJVJ01000001.1"/>
</dbReference>
<evidence type="ECO:0000313" key="5">
    <source>
        <dbReference type="Proteomes" id="UP000267408"/>
    </source>
</evidence>
<feature type="domain" description="Outer membrane channel protein CpnT-like N-terminal" evidence="3">
    <location>
        <begin position="8"/>
        <end position="115"/>
    </location>
</feature>
<dbReference type="Proteomes" id="UP000267408">
    <property type="component" value="Unassembled WGS sequence"/>
</dbReference>
<dbReference type="EMBL" id="RJVJ01000001">
    <property type="protein sequence ID" value="ROR43745.1"/>
    <property type="molecule type" value="Genomic_DNA"/>
</dbReference>